<feature type="region of interest" description="Disordered" evidence="1">
    <location>
        <begin position="1"/>
        <end position="43"/>
    </location>
</feature>
<dbReference type="SMART" id="SM00233">
    <property type="entry name" value="PH"/>
    <property type="match status" value="1"/>
</dbReference>
<dbReference type="Proteomes" id="UP001044222">
    <property type="component" value="Unassembled WGS sequence"/>
</dbReference>
<dbReference type="CDD" id="cd01260">
    <property type="entry name" value="PH_CNK_mammalian-like"/>
    <property type="match status" value="1"/>
</dbReference>
<feature type="domain" description="PH" evidence="2">
    <location>
        <begin position="105"/>
        <end position="204"/>
    </location>
</feature>
<feature type="compositionally biased region" description="Acidic residues" evidence="1">
    <location>
        <begin position="218"/>
        <end position="228"/>
    </location>
</feature>
<dbReference type="PANTHER" id="PTHR12844">
    <property type="entry name" value="CONNECTOR ENCHANCER OF KINASE SUPPRESSOR OF RAS"/>
    <property type="match status" value="1"/>
</dbReference>
<keyword evidence="4" id="KW-1185">Reference proteome</keyword>
<feature type="region of interest" description="Disordered" evidence="1">
    <location>
        <begin position="346"/>
        <end position="372"/>
    </location>
</feature>
<evidence type="ECO:0000313" key="4">
    <source>
        <dbReference type="Proteomes" id="UP001044222"/>
    </source>
</evidence>
<feature type="region of interest" description="Disordered" evidence="1">
    <location>
        <begin position="216"/>
        <end position="260"/>
    </location>
</feature>
<gene>
    <name evidence="3" type="ORF">ANANG_G00081310</name>
</gene>
<dbReference type="PROSITE" id="PS50003">
    <property type="entry name" value="PH_DOMAIN"/>
    <property type="match status" value="1"/>
</dbReference>
<dbReference type="InterPro" id="IPR051566">
    <property type="entry name" value="CNKSR"/>
</dbReference>
<comment type="caution">
    <text evidence="3">The sequence shown here is derived from an EMBL/GenBank/DDBJ whole genome shotgun (WGS) entry which is preliminary data.</text>
</comment>
<dbReference type="InterPro" id="IPR001849">
    <property type="entry name" value="PH_domain"/>
</dbReference>
<dbReference type="EMBL" id="JAFIRN010000004">
    <property type="protein sequence ID" value="KAG5850346.1"/>
    <property type="molecule type" value="Genomic_DNA"/>
</dbReference>
<proteinExistence type="predicted"/>
<feature type="region of interest" description="Disordered" evidence="1">
    <location>
        <begin position="474"/>
        <end position="508"/>
    </location>
</feature>
<evidence type="ECO:0000256" key="1">
    <source>
        <dbReference type="SAM" id="MobiDB-lite"/>
    </source>
</evidence>
<dbReference type="Gene3D" id="2.30.29.30">
    <property type="entry name" value="Pleckstrin-homology domain (PH domain)/Phosphotyrosine-binding domain (PTB)"/>
    <property type="match status" value="1"/>
</dbReference>
<feature type="compositionally biased region" description="Basic and acidic residues" evidence="1">
    <location>
        <begin position="1"/>
        <end position="11"/>
    </location>
</feature>
<feature type="compositionally biased region" description="Basic and acidic residues" evidence="1">
    <location>
        <begin position="351"/>
        <end position="363"/>
    </location>
</feature>
<dbReference type="AlphaFoldDB" id="A0A9D3S2Z6"/>
<feature type="compositionally biased region" description="Low complexity" evidence="1">
    <location>
        <begin position="244"/>
        <end position="258"/>
    </location>
</feature>
<dbReference type="InterPro" id="IPR011993">
    <property type="entry name" value="PH-like_dom_sf"/>
</dbReference>
<dbReference type="SUPFAM" id="SSF50729">
    <property type="entry name" value="PH domain-like"/>
    <property type="match status" value="1"/>
</dbReference>
<dbReference type="FunFam" id="2.30.29.30:FF:000092">
    <property type="entry name" value="Connector enhancer of kinase suppressor of Ras 2"/>
    <property type="match status" value="1"/>
</dbReference>
<organism evidence="3 4">
    <name type="scientific">Anguilla anguilla</name>
    <name type="common">European freshwater eel</name>
    <name type="synonym">Muraena anguilla</name>
    <dbReference type="NCBI Taxonomy" id="7936"/>
    <lineage>
        <taxon>Eukaryota</taxon>
        <taxon>Metazoa</taxon>
        <taxon>Chordata</taxon>
        <taxon>Craniata</taxon>
        <taxon>Vertebrata</taxon>
        <taxon>Euteleostomi</taxon>
        <taxon>Actinopterygii</taxon>
        <taxon>Neopterygii</taxon>
        <taxon>Teleostei</taxon>
        <taxon>Anguilliformes</taxon>
        <taxon>Anguillidae</taxon>
        <taxon>Anguilla</taxon>
    </lineage>
</organism>
<name>A0A9D3S2Z6_ANGAN</name>
<protein>
    <recommendedName>
        <fullName evidence="2">PH domain-containing protein</fullName>
    </recommendedName>
</protein>
<evidence type="ECO:0000313" key="3">
    <source>
        <dbReference type="EMBL" id="KAG5850346.1"/>
    </source>
</evidence>
<dbReference type="PANTHER" id="PTHR12844:SF21">
    <property type="entry name" value="CONNECTOR ENHANCER OF KINASE SUPPRESSOR OF RAS 2"/>
    <property type="match status" value="1"/>
</dbReference>
<evidence type="ECO:0000259" key="2">
    <source>
        <dbReference type="PROSITE" id="PS50003"/>
    </source>
</evidence>
<sequence>MCYVSKDKALPEEYLTGRSSKQDTGKRSKKKSEKGGSPSHYALLPSLQMEVLRQESLSSPSSDSTSLYHTFQRSSSSLLSKSKKKNKGHLASISKRRISCKDLGRGDCEGWLWKKKDARSYFSQKWKKYWFVLKDASIYWYMNEEDEKAEGFVSLPEFKIDRASECRKKYAFKACHPKIKSFYFAADSVDDMNRWLSRLNMAVAGYVERERIRQDQDYWSESDHEDNDTPSTPKQDSPPPPYDTYPRPLGGSSSCGGSPACKLTSQRRSWQDLIESPLTSSGLHYLQTLPLEDAVFCEPDGSGGGACPRSTAGETLQDLAGAGGKPRSFTLPRDGGLCTILTPSAGTSQHGDLHRRELARSHSPDIGGEGQLGHSLGDSLQDLYRALEKASLSPMGERRLCTKLEYKRSFIRRCNNPQLNDKLHHLRILQSMLKEREGEVAMIDSLLDNPKLTSSAFQEWKRMYVELFAEAAPHPQQGAHKESASRTPESAPRAPTLSHTHSYIETHV</sequence>
<dbReference type="Pfam" id="PF00169">
    <property type="entry name" value="PH"/>
    <property type="match status" value="1"/>
</dbReference>
<reference evidence="3" key="1">
    <citation type="submission" date="2021-01" db="EMBL/GenBank/DDBJ databases">
        <title>A chromosome-scale assembly of European eel, Anguilla anguilla.</title>
        <authorList>
            <person name="Henkel C."/>
            <person name="Jong-Raadsen S.A."/>
            <person name="Dufour S."/>
            <person name="Weltzien F.-A."/>
            <person name="Palstra A.P."/>
            <person name="Pelster B."/>
            <person name="Spaink H.P."/>
            <person name="Van Den Thillart G.E."/>
            <person name="Jansen H."/>
            <person name="Zahm M."/>
            <person name="Klopp C."/>
            <person name="Cedric C."/>
            <person name="Louis A."/>
            <person name="Berthelot C."/>
            <person name="Parey E."/>
            <person name="Roest Crollius H."/>
            <person name="Montfort J."/>
            <person name="Robinson-Rechavi M."/>
            <person name="Bucao C."/>
            <person name="Bouchez O."/>
            <person name="Gislard M."/>
            <person name="Lluch J."/>
            <person name="Milhes M."/>
            <person name="Lampietro C."/>
            <person name="Lopez Roques C."/>
            <person name="Donnadieu C."/>
            <person name="Braasch I."/>
            <person name="Desvignes T."/>
            <person name="Postlethwait J."/>
            <person name="Bobe J."/>
            <person name="Guiguen Y."/>
            <person name="Dirks R."/>
        </authorList>
    </citation>
    <scope>NUCLEOTIDE SEQUENCE</scope>
    <source>
        <strain evidence="3">Tag_6206</strain>
        <tissue evidence="3">Liver</tissue>
    </source>
</reference>
<accession>A0A9D3S2Z6</accession>